<feature type="compositionally biased region" description="Basic and acidic residues" evidence="1">
    <location>
        <begin position="77"/>
        <end position="92"/>
    </location>
</feature>
<comment type="caution">
    <text evidence="3">The sequence shown here is derived from an EMBL/GenBank/DDBJ whole genome shotgun (WGS) entry which is preliminary data.</text>
</comment>
<evidence type="ECO:0000256" key="1">
    <source>
        <dbReference type="SAM" id="MobiDB-lite"/>
    </source>
</evidence>
<dbReference type="AlphaFoldDB" id="A0AAV7WY91"/>
<dbReference type="EMBL" id="JANPWB010000001">
    <property type="protein sequence ID" value="KAJ1216990.1"/>
    <property type="molecule type" value="Genomic_DNA"/>
</dbReference>
<evidence type="ECO:0000256" key="2">
    <source>
        <dbReference type="SAM" id="SignalP"/>
    </source>
</evidence>
<accession>A0AAV7WY91</accession>
<name>A0AAV7WY91_PLEWA</name>
<reference evidence="3" key="1">
    <citation type="journal article" date="2022" name="bioRxiv">
        <title>Sequencing and chromosome-scale assembly of the giantPleurodeles waltlgenome.</title>
        <authorList>
            <person name="Brown T."/>
            <person name="Elewa A."/>
            <person name="Iarovenko S."/>
            <person name="Subramanian E."/>
            <person name="Araus A.J."/>
            <person name="Petzold A."/>
            <person name="Susuki M."/>
            <person name="Suzuki K.-i.T."/>
            <person name="Hayashi T."/>
            <person name="Toyoda A."/>
            <person name="Oliveira C."/>
            <person name="Osipova E."/>
            <person name="Leigh N.D."/>
            <person name="Simon A."/>
            <person name="Yun M.H."/>
        </authorList>
    </citation>
    <scope>NUCLEOTIDE SEQUENCE</scope>
    <source>
        <strain evidence="3">20211129_DDA</strain>
        <tissue evidence="3">Liver</tissue>
    </source>
</reference>
<feature type="chain" id="PRO_5043428930" evidence="2">
    <location>
        <begin position="23"/>
        <end position="172"/>
    </location>
</feature>
<keyword evidence="2" id="KW-0732">Signal</keyword>
<evidence type="ECO:0000313" key="3">
    <source>
        <dbReference type="EMBL" id="KAJ1216990.1"/>
    </source>
</evidence>
<sequence>MVLLSRVLLVSWDLEVVPMLAGRATFSWVEGCVVCALTCWEVDSALAPGSHRRALVSLLKRSETGERSAKPAPGSRVGRERSDLPPRWRSRDPSTGGELGPGHCAPRVGEAWLGSNGGRPGPPRDSWGLEAVLACLRYEDRESESSWIARPQGKAAERLGGLIKGASRWWPP</sequence>
<dbReference type="Proteomes" id="UP001066276">
    <property type="component" value="Chromosome 1_1"/>
</dbReference>
<feature type="signal peptide" evidence="2">
    <location>
        <begin position="1"/>
        <end position="22"/>
    </location>
</feature>
<gene>
    <name evidence="3" type="ORF">NDU88_004588</name>
</gene>
<proteinExistence type="predicted"/>
<organism evidence="3 4">
    <name type="scientific">Pleurodeles waltl</name>
    <name type="common">Iberian ribbed newt</name>
    <dbReference type="NCBI Taxonomy" id="8319"/>
    <lineage>
        <taxon>Eukaryota</taxon>
        <taxon>Metazoa</taxon>
        <taxon>Chordata</taxon>
        <taxon>Craniata</taxon>
        <taxon>Vertebrata</taxon>
        <taxon>Euteleostomi</taxon>
        <taxon>Amphibia</taxon>
        <taxon>Batrachia</taxon>
        <taxon>Caudata</taxon>
        <taxon>Salamandroidea</taxon>
        <taxon>Salamandridae</taxon>
        <taxon>Pleurodelinae</taxon>
        <taxon>Pleurodeles</taxon>
    </lineage>
</organism>
<evidence type="ECO:0000313" key="4">
    <source>
        <dbReference type="Proteomes" id="UP001066276"/>
    </source>
</evidence>
<keyword evidence="4" id="KW-1185">Reference proteome</keyword>
<feature type="region of interest" description="Disordered" evidence="1">
    <location>
        <begin position="63"/>
        <end position="124"/>
    </location>
</feature>
<protein>
    <submittedName>
        <fullName evidence="3">Uncharacterized protein</fullName>
    </submittedName>
</protein>